<dbReference type="PANTHER" id="PTHR30509:SF9">
    <property type="entry name" value="MULTIDRUG RESISTANCE PROTEIN MDTO"/>
    <property type="match status" value="1"/>
</dbReference>
<feature type="transmembrane region" description="Helical" evidence="8">
    <location>
        <begin position="258"/>
        <end position="284"/>
    </location>
</feature>
<name>A0ABD3EUR4_9STRA</name>
<feature type="domain" description="EF-hand" evidence="9">
    <location>
        <begin position="904"/>
        <end position="939"/>
    </location>
</feature>
<feature type="transmembrane region" description="Helical" evidence="8">
    <location>
        <begin position="148"/>
        <end position="167"/>
    </location>
</feature>
<evidence type="ECO:0000313" key="11">
    <source>
        <dbReference type="Proteomes" id="UP001632037"/>
    </source>
</evidence>
<evidence type="ECO:0000313" key="10">
    <source>
        <dbReference type="EMBL" id="KAL3658193.1"/>
    </source>
</evidence>
<dbReference type="InterPro" id="IPR011992">
    <property type="entry name" value="EF-hand-dom_pair"/>
</dbReference>
<dbReference type="Gene3D" id="1.10.238.10">
    <property type="entry name" value="EF-hand"/>
    <property type="match status" value="1"/>
</dbReference>
<protein>
    <recommendedName>
        <fullName evidence="9">EF-hand domain-containing protein</fullName>
    </recommendedName>
</protein>
<dbReference type="PROSITE" id="PS50222">
    <property type="entry name" value="EF_HAND_2"/>
    <property type="match status" value="2"/>
</dbReference>
<feature type="transmembrane region" description="Helical" evidence="8">
    <location>
        <begin position="604"/>
        <end position="624"/>
    </location>
</feature>
<gene>
    <name evidence="10" type="ORF">V7S43_016823</name>
</gene>
<dbReference type="SUPFAM" id="SSF47473">
    <property type="entry name" value="EF-hand"/>
    <property type="match status" value="1"/>
</dbReference>
<feature type="compositionally biased region" description="Basic and acidic residues" evidence="7">
    <location>
        <begin position="1"/>
        <end position="12"/>
    </location>
</feature>
<feature type="transmembrane region" description="Helical" evidence="8">
    <location>
        <begin position="187"/>
        <end position="209"/>
    </location>
</feature>
<dbReference type="SMART" id="SM00054">
    <property type="entry name" value="EFh"/>
    <property type="match status" value="2"/>
</dbReference>
<accession>A0ABD3EUR4</accession>
<dbReference type="InterPro" id="IPR018247">
    <property type="entry name" value="EF_Hand_1_Ca_BS"/>
</dbReference>
<dbReference type="Pfam" id="PF13499">
    <property type="entry name" value="EF-hand_7"/>
    <property type="match status" value="1"/>
</dbReference>
<keyword evidence="5 8" id="KW-1133">Transmembrane helix</keyword>
<proteinExistence type="predicted"/>
<feature type="transmembrane region" description="Helical" evidence="8">
    <location>
        <begin position="580"/>
        <end position="597"/>
    </location>
</feature>
<feature type="transmembrane region" description="Helical" evidence="8">
    <location>
        <begin position="216"/>
        <end position="233"/>
    </location>
</feature>
<keyword evidence="11" id="KW-1185">Reference proteome</keyword>
<dbReference type="GO" id="GO:0005886">
    <property type="term" value="C:plasma membrane"/>
    <property type="evidence" value="ECO:0007669"/>
    <property type="project" value="UniProtKB-SubCell"/>
</dbReference>
<feature type="region of interest" description="Disordered" evidence="7">
    <location>
        <begin position="1"/>
        <end position="37"/>
    </location>
</feature>
<keyword evidence="4" id="KW-0106">Calcium</keyword>
<feature type="transmembrane region" description="Helical" evidence="8">
    <location>
        <begin position="84"/>
        <end position="102"/>
    </location>
</feature>
<dbReference type="InterPro" id="IPR002048">
    <property type="entry name" value="EF_hand_dom"/>
</dbReference>
<feature type="transmembrane region" description="Helical" evidence="8">
    <location>
        <begin position="114"/>
        <end position="136"/>
    </location>
</feature>
<keyword evidence="6 8" id="KW-0472">Membrane</keyword>
<keyword evidence="3 8" id="KW-0812">Transmembrane</keyword>
<evidence type="ECO:0000256" key="5">
    <source>
        <dbReference type="ARBA" id="ARBA00022989"/>
    </source>
</evidence>
<feature type="transmembrane region" description="Helical" evidence="8">
    <location>
        <begin position="532"/>
        <end position="553"/>
    </location>
</feature>
<evidence type="ECO:0000256" key="3">
    <source>
        <dbReference type="ARBA" id="ARBA00022692"/>
    </source>
</evidence>
<dbReference type="PANTHER" id="PTHR30509">
    <property type="entry name" value="P-HYDROXYBENZOIC ACID EFFLUX PUMP SUBUNIT-RELATED"/>
    <property type="match status" value="1"/>
</dbReference>
<evidence type="ECO:0000256" key="2">
    <source>
        <dbReference type="ARBA" id="ARBA00022475"/>
    </source>
</evidence>
<dbReference type="EMBL" id="JBIMZQ010000056">
    <property type="protein sequence ID" value="KAL3658193.1"/>
    <property type="molecule type" value="Genomic_DNA"/>
</dbReference>
<dbReference type="PROSITE" id="PS00018">
    <property type="entry name" value="EF_HAND_1"/>
    <property type="match status" value="2"/>
</dbReference>
<dbReference type="CDD" id="cd00051">
    <property type="entry name" value="EFh"/>
    <property type="match status" value="1"/>
</dbReference>
<keyword evidence="2" id="KW-1003">Cell membrane</keyword>
<dbReference type="FunFam" id="1.10.238.10:FF:000926">
    <property type="entry name" value="Uncharacterized protein"/>
    <property type="match status" value="1"/>
</dbReference>
<evidence type="ECO:0000256" key="7">
    <source>
        <dbReference type="SAM" id="MobiDB-lite"/>
    </source>
</evidence>
<feature type="region of interest" description="Disordered" evidence="7">
    <location>
        <begin position="1054"/>
        <end position="1085"/>
    </location>
</feature>
<evidence type="ECO:0000256" key="8">
    <source>
        <dbReference type="SAM" id="Phobius"/>
    </source>
</evidence>
<evidence type="ECO:0000256" key="6">
    <source>
        <dbReference type="ARBA" id="ARBA00023136"/>
    </source>
</evidence>
<evidence type="ECO:0000256" key="4">
    <source>
        <dbReference type="ARBA" id="ARBA00022837"/>
    </source>
</evidence>
<dbReference type="Proteomes" id="UP001632037">
    <property type="component" value="Unassembled WGS sequence"/>
</dbReference>
<comment type="subcellular location">
    <subcellularLocation>
        <location evidence="1">Cell membrane</location>
        <topology evidence="1">Multi-pass membrane protein</topology>
    </subcellularLocation>
</comment>
<feature type="compositionally biased region" description="Low complexity" evidence="7">
    <location>
        <begin position="1054"/>
        <end position="1068"/>
    </location>
</feature>
<feature type="domain" description="EF-hand" evidence="9">
    <location>
        <begin position="947"/>
        <end position="982"/>
    </location>
</feature>
<evidence type="ECO:0000259" key="9">
    <source>
        <dbReference type="PROSITE" id="PS50222"/>
    </source>
</evidence>
<evidence type="ECO:0000256" key="1">
    <source>
        <dbReference type="ARBA" id="ARBA00004651"/>
    </source>
</evidence>
<sequence length="1162" mass="129798">MTPSSRKGEQRTRSPSALAAGENYMDLDSPTTPTTQSMQLRLRKQASASSSVANEEVRGHKTIARVKRNSRRPEEKAFRRHIGCAYRAAAGVLLAGVIQTGSSASSTGYRFLPSFYYLGGLAYAAIMVIYASAPTVGGVVQQIWQIDLGVGVALLYNFGVFLVLPITQGELISVPENLNDTPYFVSLHDWGLVSPFMLVFTFVIFLLPIQHNVKKFAVMSNAFFMLKFINPMNPRAGGTGLKDLNNSDYATQGLMKNLAVYSIIGVVGTLISLMTALLPTPLFATKKLMRHMAHAPNDIRKILNLIMDSYCFRVKDIKKMDFFRLRLDRLLGAAQHRLSEMEELLDDCWWEELVGVGWCLTFNKNVAKQFVKLYARLLKDLRAMKFAIEAENGHWTHVVLMRRMQQSLHIMQAEANDLLQEIADRVLEASTDMPTPKFAHLEQTVSEFMKKYTKLYGAMLSAEVHNPGDVGKTMSLNVFIYSFHSFVHTLFAFEERFNHKNFTFRYRLSKFIKMVWCSIYQGTMFMKKMTMFAVRTTLAVLIAYSASTFVFAFSATGPTAIAMVAQFHVGGTYGNMRNRMAGLVAGTVVPSILHFFVCKISNVVFYNAVNNAVLFVWIVGSMYVCYSSSYLRMAGMVSAYMSASVLLDHTCRTTTKALSYSSLTENSMAIIILMLVEVSLQPQSARGLLRSNIQQLLDAYNKVFRKVFTHHITSTGATAFLTVKLNEKETKALHKELSLTLPAILKQQKKLVQDANAEPSLWKTKFSNEQYMQVLAVCWTLLDRLRLLSDLIEWRESTNCDCCRLKRRNAGTLNAECTAAFKEQEEEKAQQPETVYVTAIAPTTADMVPEAPLPPLPSNATPAVAKARWDRSQNAYESVVEESFDALVTLFSKDFTYKTADDYAIYLQMKEAFRIADKDRSGSVDASELVVLLEKLMPYTGGQGNVHMEQYVDEFMRLVDKNHDGQITFAEFMQALNDGFRLELEIYENTATMIPSNLDPPSQKRDCGCSMAISDDSSVVDLLESSAATSDALMTLPASAARVYMPRSTMFFTPPSSSSGLSSYLAGSGDERGQLPEPVSSRRRWAESRTDSAGVALLNVESFSLNEAAATLKQSYGELLLRSLDDDDQHVTMEDFVVMSCLISVCEDIATNLTRLNTLAAS</sequence>
<organism evidence="10 11">
    <name type="scientific">Phytophthora oleae</name>
    <dbReference type="NCBI Taxonomy" id="2107226"/>
    <lineage>
        <taxon>Eukaryota</taxon>
        <taxon>Sar</taxon>
        <taxon>Stramenopiles</taxon>
        <taxon>Oomycota</taxon>
        <taxon>Peronosporomycetes</taxon>
        <taxon>Peronosporales</taxon>
        <taxon>Peronosporaceae</taxon>
        <taxon>Phytophthora</taxon>
    </lineage>
</organism>
<reference evidence="10 11" key="1">
    <citation type="submission" date="2024-09" db="EMBL/GenBank/DDBJ databases">
        <title>Genome sequencing and assembly of Phytophthora oleae, isolate VK10A, causative agent of rot of olive drupes.</title>
        <authorList>
            <person name="Conti Taguali S."/>
            <person name="Riolo M."/>
            <person name="La Spada F."/>
            <person name="Cacciola S.O."/>
            <person name="Dionisio G."/>
        </authorList>
    </citation>
    <scope>NUCLEOTIDE SEQUENCE [LARGE SCALE GENOMIC DNA]</scope>
    <source>
        <strain evidence="10 11">VK10A</strain>
    </source>
</reference>
<dbReference type="AlphaFoldDB" id="A0ABD3EUR4"/>
<comment type="caution">
    <text evidence="10">The sequence shown here is derived from an EMBL/GenBank/DDBJ whole genome shotgun (WGS) entry which is preliminary data.</text>
</comment>